<evidence type="ECO:0000313" key="2">
    <source>
        <dbReference type="Proteomes" id="UP001597452"/>
    </source>
</evidence>
<gene>
    <name evidence="1" type="ORF">ACFSW4_07090</name>
</gene>
<dbReference type="EMBL" id="JBHUMZ010000019">
    <property type="protein sequence ID" value="MFD2638621.1"/>
    <property type="molecule type" value="Genomic_DNA"/>
</dbReference>
<dbReference type="InterPro" id="IPR038695">
    <property type="entry name" value="Saro_0823-like_sf"/>
</dbReference>
<comment type="caution">
    <text evidence="1">The sequence shown here is derived from an EMBL/GenBank/DDBJ whole genome shotgun (WGS) entry which is preliminary data.</text>
</comment>
<protein>
    <submittedName>
        <fullName evidence="1">DUF192 domain-containing protein</fullName>
    </submittedName>
</protein>
<dbReference type="PANTHER" id="PTHR37953">
    <property type="entry name" value="UPF0127 PROTEIN MJ1496"/>
    <property type="match status" value="1"/>
</dbReference>
<name>A0ABW5QA40_9BACI</name>
<organism evidence="1 2">
    <name type="scientific">Piscibacillus salipiscarius</name>
    <dbReference type="NCBI Taxonomy" id="299480"/>
    <lineage>
        <taxon>Bacteria</taxon>
        <taxon>Bacillati</taxon>
        <taxon>Bacillota</taxon>
        <taxon>Bacilli</taxon>
        <taxon>Bacillales</taxon>
        <taxon>Bacillaceae</taxon>
        <taxon>Piscibacillus</taxon>
    </lineage>
</organism>
<accession>A0ABW5QA40</accession>
<proteinExistence type="predicted"/>
<evidence type="ECO:0000313" key="1">
    <source>
        <dbReference type="EMBL" id="MFD2638621.1"/>
    </source>
</evidence>
<reference evidence="2" key="1">
    <citation type="journal article" date="2019" name="Int. J. Syst. Evol. Microbiol.">
        <title>The Global Catalogue of Microorganisms (GCM) 10K type strain sequencing project: providing services to taxonomists for standard genome sequencing and annotation.</title>
        <authorList>
            <consortium name="The Broad Institute Genomics Platform"/>
            <consortium name="The Broad Institute Genome Sequencing Center for Infectious Disease"/>
            <person name="Wu L."/>
            <person name="Ma J."/>
        </authorList>
    </citation>
    <scope>NUCLEOTIDE SEQUENCE [LARGE SCALE GENOMIC DNA]</scope>
    <source>
        <strain evidence="2">TISTR 1571</strain>
    </source>
</reference>
<dbReference type="Pfam" id="PF02643">
    <property type="entry name" value="DUF192"/>
    <property type="match status" value="1"/>
</dbReference>
<dbReference type="Proteomes" id="UP001597452">
    <property type="component" value="Unassembled WGS sequence"/>
</dbReference>
<sequence length="116" mass="13101">MILRNLSTDAEVARHIRPAYSFSKRLKGLMFTDELASGCGLHILPCQSVHTHFMRYPIDVVYLTKDLVVVDIDENLPPGKFGRRKKGAHSVLELPTGTVSRTNIQIGHYLEIENKN</sequence>
<dbReference type="Gene3D" id="2.60.120.1140">
    <property type="entry name" value="Protein of unknown function DUF192"/>
    <property type="match status" value="1"/>
</dbReference>
<keyword evidence="2" id="KW-1185">Reference proteome</keyword>
<dbReference type="InterPro" id="IPR003795">
    <property type="entry name" value="DUF192"/>
</dbReference>
<dbReference type="PANTHER" id="PTHR37953:SF1">
    <property type="entry name" value="UPF0127 PROTEIN MJ1496"/>
    <property type="match status" value="1"/>
</dbReference>
<dbReference type="RefSeq" id="WP_377328339.1">
    <property type="nucleotide sequence ID" value="NZ_JBHUMZ010000019.1"/>
</dbReference>